<evidence type="ECO:0000256" key="3">
    <source>
        <dbReference type="ARBA" id="ARBA00004496"/>
    </source>
</evidence>
<dbReference type="GO" id="GO:0005743">
    <property type="term" value="C:mitochondrial inner membrane"/>
    <property type="evidence" value="ECO:0007669"/>
    <property type="project" value="UniProtKB-SubCell"/>
</dbReference>
<accession>A0A8A3P5F9</accession>
<evidence type="ECO:0000256" key="13">
    <source>
        <dbReference type="ARBA" id="ARBA00022842"/>
    </source>
</evidence>
<dbReference type="InterPro" id="IPR001645">
    <property type="entry name" value="Folylpolyglutamate_synth"/>
</dbReference>
<dbReference type="NCBIfam" id="TIGR01499">
    <property type="entry name" value="folC"/>
    <property type="match status" value="1"/>
</dbReference>
<feature type="binding site" evidence="19">
    <location>
        <position position="114"/>
    </location>
    <ligand>
        <name>Mg(2+)</name>
        <dbReference type="ChEBI" id="CHEBI:18420"/>
        <label>1</label>
    </ligand>
</feature>
<dbReference type="PIRSF" id="PIRSF038895">
    <property type="entry name" value="FPGS"/>
    <property type="match status" value="1"/>
</dbReference>
<keyword evidence="8 17" id="KW-0436">Ligase</keyword>
<dbReference type="UniPathway" id="UPA00850"/>
<dbReference type="GO" id="GO:0046872">
    <property type="term" value="F:metal ion binding"/>
    <property type="evidence" value="ECO:0007669"/>
    <property type="project" value="UniProtKB-KW"/>
</dbReference>
<evidence type="ECO:0000256" key="19">
    <source>
        <dbReference type="PIRSR" id="PIRSR038895-2"/>
    </source>
</evidence>
<evidence type="ECO:0000256" key="17">
    <source>
        <dbReference type="PIRNR" id="PIRNR038895"/>
    </source>
</evidence>
<organism evidence="20 21">
    <name type="scientific">Monilinia vaccinii-corymbosi</name>
    <dbReference type="NCBI Taxonomy" id="61207"/>
    <lineage>
        <taxon>Eukaryota</taxon>
        <taxon>Fungi</taxon>
        <taxon>Dikarya</taxon>
        <taxon>Ascomycota</taxon>
        <taxon>Pezizomycotina</taxon>
        <taxon>Leotiomycetes</taxon>
        <taxon>Helotiales</taxon>
        <taxon>Sclerotiniaceae</taxon>
        <taxon>Monilinia</taxon>
    </lineage>
</organism>
<dbReference type="EMBL" id="CP063405">
    <property type="protein sequence ID" value="QSZ28688.1"/>
    <property type="molecule type" value="Genomic_DNA"/>
</dbReference>
<comment type="subcellular location">
    <subcellularLocation>
        <location evidence="3">Cytoplasm</location>
    </subcellularLocation>
    <subcellularLocation>
        <location evidence="1">Mitochondrion inner membrane</location>
    </subcellularLocation>
    <subcellularLocation>
        <location evidence="2">Mitochondrion matrix</location>
    </subcellularLocation>
</comment>
<feature type="binding site" evidence="19">
    <location>
        <position position="223"/>
    </location>
    <ligand>
        <name>Mg(2+)</name>
        <dbReference type="ChEBI" id="CHEBI:18420"/>
        <label>1</label>
    </ligand>
</feature>
<dbReference type="InterPro" id="IPR018109">
    <property type="entry name" value="Folylpolyglutamate_synth_CS"/>
</dbReference>
<dbReference type="OrthoDB" id="5212574at2759"/>
<evidence type="ECO:0000256" key="7">
    <source>
        <dbReference type="ARBA" id="ARBA00022563"/>
    </source>
</evidence>
<comment type="similarity">
    <text evidence="5 17">Belongs to the folylpolyglutamate synthase family.</text>
</comment>
<keyword evidence="14" id="KW-0496">Mitochondrion</keyword>
<keyword evidence="12 18" id="KW-0067">ATP-binding</keyword>
<evidence type="ECO:0000256" key="9">
    <source>
        <dbReference type="ARBA" id="ARBA00022723"/>
    </source>
</evidence>
<feature type="binding site" evidence="19">
    <location>
        <position position="193"/>
    </location>
    <ligand>
        <name>Mg(2+)</name>
        <dbReference type="ChEBI" id="CHEBI:18420"/>
        <label>1</label>
    </ligand>
</feature>
<reference evidence="20" key="1">
    <citation type="submission" date="2020-10" db="EMBL/GenBank/DDBJ databases">
        <title>Genome Sequence of Monilinia vaccinii-corymbosi Sheds Light on Mummy Berry Disease Infection of Blueberry and Mating Type.</title>
        <authorList>
            <person name="Yow A.G."/>
            <person name="Zhang Y."/>
            <person name="Bansal K."/>
            <person name="Eacker S.M."/>
            <person name="Sullivan S."/>
            <person name="Liachko I."/>
            <person name="Cubeta M.A."/>
            <person name="Rollins J.A."/>
            <person name="Ashrafi H."/>
        </authorList>
    </citation>
    <scope>NUCLEOTIDE SEQUENCE</scope>
    <source>
        <strain evidence="20">RL-1</strain>
    </source>
</reference>
<name>A0A8A3P5F9_9HELO</name>
<dbReference type="GO" id="GO:0004326">
    <property type="term" value="F:tetrahydrofolylpolyglutamate synthase activity"/>
    <property type="evidence" value="ECO:0007669"/>
    <property type="project" value="UniProtKB-EC"/>
</dbReference>
<keyword evidence="11" id="KW-0999">Mitochondrion inner membrane</keyword>
<evidence type="ECO:0000313" key="21">
    <source>
        <dbReference type="Proteomes" id="UP000672032"/>
    </source>
</evidence>
<keyword evidence="7 17" id="KW-0554">One-carbon metabolism</keyword>
<keyword evidence="10 18" id="KW-0547">Nucleotide-binding</keyword>
<evidence type="ECO:0000256" key="5">
    <source>
        <dbReference type="ARBA" id="ARBA00008276"/>
    </source>
</evidence>
<dbReference type="PANTHER" id="PTHR11136">
    <property type="entry name" value="FOLYLPOLYGLUTAMATE SYNTHASE-RELATED"/>
    <property type="match status" value="1"/>
</dbReference>
<keyword evidence="13 19" id="KW-0460">Magnesium</keyword>
<keyword evidence="6" id="KW-0963">Cytoplasm</keyword>
<keyword evidence="21" id="KW-1185">Reference proteome</keyword>
<dbReference type="AlphaFoldDB" id="A0A8A3P5F9"/>
<evidence type="ECO:0000256" key="8">
    <source>
        <dbReference type="ARBA" id="ARBA00022598"/>
    </source>
</evidence>
<dbReference type="GO" id="GO:0005759">
    <property type="term" value="C:mitochondrial matrix"/>
    <property type="evidence" value="ECO:0007669"/>
    <property type="project" value="UniProtKB-SubCell"/>
</dbReference>
<evidence type="ECO:0000256" key="15">
    <source>
        <dbReference type="ARBA" id="ARBA00023136"/>
    </source>
</evidence>
<dbReference type="GO" id="GO:0005524">
    <property type="term" value="F:ATP binding"/>
    <property type="evidence" value="ECO:0007669"/>
    <property type="project" value="UniProtKB-KW"/>
</dbReference>
<gene>
    <name evidence="20" type="ORF">DSL72_003188</name>
</gene>
<evidence type="ECO:0000313" key="20">
    <source>
        <dbReference type="EMBL" id="QSZ28688.1"/>
    </source>
</evidence>
<dbReference type="GO" id="GO:0005829">
    <property type="term" value="C:cytosol"/>
    <property type="evidence" value="ECO:0007669"/>
    <property type="project" value="TreeGrafter"/>
</dbReference>
<evidence type="ECO:0000256" key="1">
    <source>
        <dbReference type="ARBA" id="ARBA00004273"/>
    </source>
</evidence>
<evidence type="ECO:0000256" key="11">
    <source>
        <dbReference type="ARBA" id="ARBA00022792"/>
    </source>
</evidence>
<keyword evidence="9 19" id="KW-0479">Metal-binding</keyword>
<evidence type="ECO:0000256" key="6">
    <source>
        <dbReference type="ARBA" id="ARBA00022490"/>
    </source>
</evidence>
<dbReference type="SUPFAM" id="SSF53244">
    <property type="entry name" value="MurD-like peptide ligases, peptide-binding domain"/>
    <property type="match status" value="1"/>
</dbReference>
<evidence type="ECO:0000256" key="4">
    <source>
        <dbReference type="ARBA" id="ARBA00005150"/>
    </source>
</evidence>
<dbReference type="Gene3D" id="3.90.190.20">
    <property type="entry name" value="Mur ligase, C-terminal domain"/>
    <property type="match status" value="1"/>
</dbReference>
<comment type="pathway">
    <text evidence="4 17">Cofactor biosynthesis; tetrahydrofolylpolyglutamate biosynthesis.</text>
</comment>
<sequence>MASKDRTYKDAIALLDTLQSNRMIVSSISNTSKEMNLHAMPEMLEWTRKAGYEPSDFARRGLKCIHVAGTKGKGSVCAMIDNILRQYRCEGIESGVVLGDMQKKGLGKIGLYTSPHLMTVRERIRIDGSPLSEPLFAQYFFELWDRFSHAASASTPPHPEPTSPETKPGYFRYLTIMALHAFVEEGVESAIIECGIGGEYDSTNILPAEAITTTAITKLGIDHVGMLGDTIDKIAWHKAGIMKKGVPCFIVPQLQKAQSVLESRAEEKDVILEVVNRHSRFDDGTIELGVEGEFQKDNASLAMAVSTSHLQTLGIQDIPTPSELVSFQQPIPDQFLEGLRTVRWTGRCEVLVTGNITWLIDGAHTEDSIKETGLWYASKIKQARAEEATMKTMLIFNQQDRAPRPLIRALLRSIWRDHWREFDFAVFCTNTPFKSEVTENGAKNLGQQQLACDIYRLMDRNPYCAETASIEEAVELVHRVSEGEERFFVLVTGSLHLVGGLKKVFEQLSGKEREVHKRSQ</sequence>
<comment type="function">
    <text evidence="17">Catalyzes conversion of folates to polyglutamate derivatives allowing concentration of folate compounds in the cell and the intracellular retention of these cofactors, which are important substrates for most of the folate-dependent enzymes that are involved in one-carbon transfer reactions involved in purine, pyrimidine and amino acid synthesis.</text>
</comment>
<evidence type="ECO:0000256" key="12">
    <source>
        <dbReference type="ARBA" id="ARBA00022840"/>
    </source>
</evidence>
<evidence type="ECO:0000256" key="14">
    <source>
        <dbReference type="ARBA" id="ARBA00023128"/>
    </source>
</evidence>
<comment type="catalytic activity">
    <reaction evidence="16 17">
        <text>(6S)-5,6,7,8-tetrahydrofolyl-(gamma-L-Glu)(n) + L-glutamate + ATP = (6S)-5,6,7,8-tetrahydrofolyl-(gamma-L-Glu)(n+1) + ADP + phosphate + H(+)</text>
        <dbReference type="Rhea" id="RHEA:10580"/>
        <dbReference type="Rhea" id="RHEA-COMP:14738"/>
        <dbReference type="Rhea" id="RHEA-COMP:14740"/>
        <dbReference type="ChEBI" id="CHEBI:15378"/>
        <dbReference type="ChEBI" id="CHEBI:29985"/>
        <dbReference type="ChEBI" id="CHEBI:30616"/>
        <dbReference type="ChEBI" id="CHEBI:43474"/>
        <dbReference type="ChEBI" id="CHEBI:141005"/>
        <dbReference type="ChEBI" id="CHEBI:456216"/>
        <dbReference type="EC" id="6.3.2.17"/>
    </reaction>
</comment>
<evidence type="ECO:0000256" key="16">
    <source>
        <dbReference type="ARBA" id="ARBA00047493"/>
    </source>
</evidence>
<dbReference type="Proteomes" id="UP000672032">
    <property type="component" value="Chromosome 1"/>
</dbReference>
<dbReference type="PROSITE" id="PS01012">
    <property type="entry name" value="FOLYLPOLYGLU_SYNT_2"/>
    <property type="match status" value="1"/>
</dbReference>
<dbReference type="EC" id="6.3.2.17" evidence="17"/>
<evidence type="ECO:0000256" key="18">
    <source>
        <dbReference type="PIRSR" id="PIRSR038895-1"/>
    </source>
</evidence>
<protein>
    <recommendedName>
        <fullName evidence="17">Folylpolyglutamate synthase</fullName>
        <ecNumber evidence="17">6.3.2.17</ecNumber>
    </recommendedName>
    <alternativeName>
        <fullName evidence="17">Folylpoly-gamma-glutamate synthetase</fullName>
    </alternativeName>
    <alternativeName>
        <fullName evidence="17">Tetrahydrofolylpolyglutamate synthase</fullName>
    </alternativeName>
</protein>
<feature type="binding site" evidence="18">
    <location>
        <position position="347"/>
    </location>
    <ligand>
        <name>ATP</name>
        <dbReference type="ChEBI" id="CHEBI:30616"/>
    </ligand>
</feature>
<proteinExistence type="inferred from homology"/>
<dbReference type="PANTHER" id="PTHR11136:SF5">
    <property type="entry name" value="FOLYLPOLYGLUTAMATE SYNTHASE, MITOCHONDRIAL"/>
    <property type="match status" value="1"/>
</dbReference>
<comment type="cofactor">
    <cofactor evidence="17">
        <name>a monovalent cation</name>
        <dbReference type="ChEBI" id="CHEBI:60242"/>
    </cofactor>
    <text evidence="17">A monovalent cation.</text>
</comment>
<keyword evidence="15" id="KW-0472">Membrane</keyword>
<dbReference type="InterPro" id="IPR036565">
    <property type="entry name" value="Mur-like_cat_sf"/>
</dbReference>
<dbReference type="Gene3D" id="3.40.1190.10">
    <property type="entry name" value="Mur-like, catalytic domain"/>
    <property type="match status" value="1"/>
</dbReference>
<dbReference type="GO" id="GO:0006730">
    <property type="term" value="P:one-carbon metabolic process"/>
    <property type="evidence" value="ECO:0007669"/>
    <property type="project" value="UniProtKB-KW"/>
</dbReference>
<feature type="binding site" evidence="18">
    <location>
        <position position="361"/>
    </location>
    <ligand>
        <name>ATP</name>
        <dbReference type="ChEBI" id="CHEBI:30616"/>
    </ligand>
</feature>
<dbReference type="InterPro" id="IPR023600">
    <property type="entry name" value="Folylpolyglutamate_synth_euk"/>
</dbReference>
<evidence type="ECO:0000256" key="2">
    <source>
        <dbReference type="ARBA" id="ARBA00004305"/>
    </source>
</evidence>
<evidence type="ECO:0000256" key="10">
    <source>
        <dbReference type="ARBA" id="ARBA00022741"/>
    </source>
</evidence>
<dbReference type="SUPFAM" id="SSF53623">
    <property type="entry name" value="MurD-like peptide ligases, catalytic domain"/>
    <property type="match status" value="1"/>
</dbReference>
<dbReference type="InterPro" id="IPR036615">
    <property type="entry name" value="Mur_ligase_C_dom_sf"/>
</dbReference>